<feature type="non-terminal residue" evidence="1">
    <location>
        <position position="1"/>
    </location>
</feature>
<keyword evidence="2" id="KW-1185">Reference proteome</keyword>
<name>A0A4V3DJD5_9BURK</name>
<comment type="caution">
    <text evidence="1">The sequence shown here is derived from an EMBL/GenBank/DDBJ whole genome shotgun (WGS) entry which is preliminary data.</text>
</comment>
<reference evidence="1 2" key="1">
    <citation type="submission" date="2019-03" db="EMBL/GenBank/DDBJ databases">
        <title>Genomic Encyclopedia of Type Strains, Phase IV (KMG-IV): sequencing the most valuable type-strain genomes for metagenomic binning, comparative biology and taxonomic classification.</title>
        <authorList>
            <person name="Goeker M."/>
        </authorList>
    </citation>
    <scope>NUCLEOTIDE SEQUENCE [LARGE SCALE GENOMIC DNA]</scope>
    <source>
        <strain evidence="1 2">DSM 102852</strain>
    </source>
</reference>
<proteinExistence type="predicted"/>
<protein>
    <submittedName>
        <fullName evidence="1">Uncharacterized protein</fullName>
    </submittedName>
</protein>
<dbReference type="EMBL" id="SNZE01000055">
    <property type="protein sequence ID" value="TDR27020.1"/>
    <property type="molecule type" value="Genomic_DNA"/>
</dbReference>
<gene>
    <name evidence="1" type="ORF">DFR44_1551</name>
</gene>
<evidence type="ECO:0000313" key="2">
    <source>
        <dbReference type="Proteomes" id="UP000294480"/>
    </source>
</evidence>
<dbReference type="SUPFAM" id="SSF56935">
    <property type="entry name" value="Porins"/>
    <property type="match status" value="1"/>
</dbReference>
<dbReference type="Proteomes" id="UP000294480">
    <property type="component" value="Unassembled WGS sequence"/>
</dbReference>
<organism evidence="1 2">
    <name type="scientific">Hydromonas duriensis</name>
    <dbReference type="NCBI Taxonomy" id="1527608"/>
    <lineage>
        <taxon>Bacteria</taxon>
        <taxon>Pseudomonadati</taxon>
        <taxon>Pseudomonadota</taxon>
        <taxon>Betaproteobacteria</taxon>
        <taxon>Burkholderiales</taxon>
        <taxon>Burkholderiaceae</taxon>
        <taxon>Hydromonas</taxon>
    </lineage>
</organism>
<dbReference type="RefSeq" id="WP_162845261.1">
    <property type="nucleotide sequence ID" value="NZ_SNZE01000055.1"/>
</dbReference>
<accession>A0A4V3DJD5</accession>
<sequence length="1167" mass="131052">AAATAQAAPAAPAVVRPLTKVLNLPNKGKVWVTEDPSVITPNLSVSAPSSVGFAEGKIAEPIVFNVYTNYAPFVQKAEVRVYAPEDIDRTQPVAIIPVKWDNKLTTANVEWTGEWKHPIKLQENQVLTYNLRVYDKDGVWDETNYRTTRLLSLANREKEKDNLKNNVTLSTQQLASQTIGGSLENYIVETEQYGTNALLTQNIQVNGSRVRVRGNNIPDGYSLSINGNAVPVDTKRQFVAEYILPVGRHQLQVQTMKPGDKDAMVSMLDVNVTGKYFFLVGLADLTLSETKASGNVTAISPAEKERFDSVQTDGRLAFYLKGKIQGKYLITAQADTREKQVDELFNGFFKADAQDLFRRIDPDAYYPVYGDDSTTVRDVDTQGRLYVRLDWDKNQILWGNYTADLNDTTLAQFNRGLYGAKVQLRSKHTNDLGEPSSQLQAFASEQQTAPGHSEFLGTGGSLYYLKNTDILPGSEQISVLIRDKDSGRVLGETKLVSGRDYEMDHFQGRVILNRPLQQIIRDNNIILDNPNSGDQQTLVVNYEYFPENFDTGNLVAGVKGKQWFGDHFAAGGTYVEDRRAGNDYKLEGVDLTFQKGKGTYLKFENANSQSYSAPIFYSDNGGLSFFEVPTTTQRQGEANSLEGSLNLKELGVTAREALVKGWYIEKDAGFSNSRVDSIGYDVKDWGVEGGAQVTDNIKLTASYRDLKRDGLTDYERLKRSRVNGLWTYAPNQSVSAEFQRVEQNETSDIGKASLVGLRFNNRIGKNLDVYAGGQVAFDRTNYDKNNAFMVGSRYTFNNLSSVGIDYVNGDRGNALTASGEYRRTENHTIYSSYTYSPDSTISNDLFGNRSYFKENGFTVGQRWQVSDKVRWTNESQWIKDSSQKGLVHNFGLEFAPRTGWNIGFNVQRGTLDSISTGQETKREAYSINAGFTDKTVDWNSKVEYRKDSGSENRHQWVTTNRVGYKLSEDWRFMGRLNYSRTTNEKTDQLEAQLIESGIGFAYRPLGGRWNALGKYTYLYDLGSPSQTGGANYDQRSQILSVEGTYEANPRWEYAGKFAYRLSEARFGRGTGDWYSNNAVFTALQARYHIGDRGDSNNLWSGWSALGEYRTLKVQNDGIKSGFLVSLDKDVNKYMKVGLGYNFTDYSSDLTDLDYTHKGWFLNILGRF</sequence>
<dbReference type="AlphaFoldDB" id="A0A4V3DJD5"/>
<evidence type="ECO:0000313" key="1">
    <source>
        <dbReference type="EMBL" id="TDR27020.1"/>
    </source>
</evidence>